<dbReference type="Proteomes" id="UP000748756">
    <property type="component" value="Unassembled WGS sequence"/>
</dbReference>
<dbReference type="EMBL" id="JAAAUQ010002186">
    <property type="protein sequence ID" value="KAF9126548.1"/>
    <property type="molecule type" value="Genomic_DNA"/>
</dbReference>
<proteinExistence type="predicted"/>
<keyword evidence="3" id="KW-1185">Reference proteome</keyword>
<feature type="compositionally biased region" description="Acidic residues" evidence="1">
    <location>
        <begin position="1"/>
        <end position="11"/>
    </location>
</feature>
<comment type="caution">
    <text evidence="2">The sequence shown here is derived from an EMBL/GenBank/DDBJ whole genome shotgun (WGS) entry which is preliminary data.</text>
</comment>
<evidence type="ECO:0000313" key="3">
    <source>
        <dbReference type="Proteomes" id="UP000748756"/>
    </source>
</evidence>
<feature type="region of interest" description="Disordered" evidence="1">
    <location>
        <begin position="187"/>
        <end position="210"/>
    </location>
</feature>
<reference evidence="2" key="1">
    <citation type="journal article" date="2020" name="Fungal Divers.">
        <title>Resolving the Mortierellaceae phylogeny through synthesis of multi-gene phylogenetics and phylogenomics.</title>
        <authorList>
            <person name="Vandepol N."/>
            <person name="Liber J."/>
            <person name="Desiro A."/>
            <person name="Na H."/>
            <person name="Kennedy M."/>
            <person name="Barry K."/>
            <person name="Grigoriev I.V."/>
            <person name="Miller A.N."/>
            <person name="O'Donnell K."/>
            <person name="Stajich J.E."/>
            <person name="Bonito G."/>
        </authorList>
    </citation>
    <scope>NUCLEOTIDE SEQUENCE</scope>
    <source>
        <strain evidence="2">NRRL 6426</strain>
    </source>
</reference>
<feature type="region of interest" description="Disordered" evidence="1">
    <location>
        <begin position="1"/>
        <end position="38"/>
    </location>
</feature>
<gene>
    <name evidence="2" type="ORF">BG015_004679</name>
</gene>
<feature type="compositionally biased region" description="Low complexity" evidence="1">
    <location>
        <begin position="22"/>
        <end position="35"/>
    </location>
</feature>
<accession>A0A9P5RA37</accession>
<dbReference type="AlphaFoldDB" id="A0A9P5RA37"/>
<evidence type="ECO:0000313" key="2">
    <source>
        <dbReference type="EMBL" id="KAF9126548.1"/>
    </source>
</evidence>
<organism evidence="2 3">
    <name type="scientific">Linnemannia schmuckeri</name>
    <dbReference type="NCBI Taxonomy" id="64567"/>
    <lineage>
        <taxon>Eukaryota</taxon>
        <taxon>Fungi</taxon>
        <taxon>Fungi incertae sedis</taxon>
        <taxon>Mucoromycota</taxon>
        <taxon>Mortierellomycotina</taxon>
        <taxon>Mortierellomycetes</taxon>
        <taxon>Mortierellales</taxon>
        <taxon>Mortierellaceae</taxon>
        <taxon>Linnemannia</taxon>
    </lineage>
</organism>
<feature type="compositionally biased region" description="Low complexity" evidence="1">
    <location>
        <begin position="190"/>
        <end position="210"/>
    </location>
</feature>
<dbReference type="OrthoDB" id="2419409at2759"/>
<name>A0A9P5RA37_9FUNG</name>
<protein>
    <submittedName>
        <fullName evidence="2">Uncharacterized protein</fullName>
    </submittedName>
</protein>
<sequence length="501" mass="55362">MAIFDDDDSDVGSETSYYSDASAESFGEPEPGSSSWFHVSKTSTSFKGKNVAHFDISDNEEEFGLGSPSFRFISNSATKGPTTTVAPVQLQPFSEYAYAPQTAIGPSHFQGSPIPRYPNQTTPGPSQYNQAAFSPHLYNQSTPASYHYNQATPSPHYYNQATSGHHNHYTPQGSHFVNTAAPYYPVNQHSSSWSSTPSTSQAVSSSTTSASSFEVESNMTQEVYDAVGRYLEKDSDPKRIAAKKLLEEEDKTCFQSGDYNNLAPPKLKVLALVLNRELLHRPESDTSTMEPSPKPTGKSKKPAPPKPPTLRANSSTLFCYRKIGKEFHCLLPRIVNGVEMACGHHPQASHGNTIRRNHLISQHPGILDAIEHFQAQQKIAISLRQLSNLETPNTSKRSKKSINTTDSAVPLWNNSQQHAAVNQLMRLVAVEGVPFSAATSKTLKTLCQMLNPRFRFPCTPTLKSRLRQVVERRKTQTVNYFHANVTREAITADGWTSGHNK</sequence>
<evidence type="ECO:0000256" key="1">
    <source>
        <dbReference type="SAM" id="MobiDB-lite"/>
    </source>
</evidence>
<feature type="region of interest" description="Disordered" evidence="1">
    <location>
        <begin position="280"/>
        <end position="311"/>
    </location>
</feature>